<accession>X0XPT8</accession>
<dbReference type="SUPFAM" id="SSF53383">
    <property type="entry name" value="PLP-dependent transferases"/>
    <property type="match status" value="1"/>
</dbReference>
<comment type="caution">
    <text evidence="1">The sequence shown here is derived from an EMBL/GenBank/DDBJ whole genome shotgun (WGS) entry which is preliminary data.</text>
</comment>
<dbReference type="AlphaFoldDB" id="X0XPT8"/>
<dbReference type="GO" id="GO:0004069">
    <property type="term" value="F:L-aspartate:2-oxoglutarate aminotransferase activity"/>
    <property type="evidence" value="ECO:0007669"/>
    <property type="project" value="InterPro"/>
</dbReference>
<dbReference type="InterPro" id="IPR015421">
    <property type="entry name" value="PyrdxlP-dep_Trfase_major"/>
</dbReference>
<dbReference type="PANTHER" id="PTHR43799:SF1">
    <property type="entry name" value="ASPARTATE AMINOTRANSFERASE"/>
    <property type="match status" value="1"/>
</dbReference>
<protein>
    <recommendedName>
        <fullName evidence="2">Aminotransferase class I/classII domain-containing protein</fullName>
    </recommendedName>
</protein>
<sequence>EPEELILGGNSSLNMMHDTILRAMVKGVMDGASPWGQLPKVKFLCPSPGYDRHFFICEFLGIEMIPVDMQEDGPVMSQVEERVANDELIKGIWCVPKYSNPTGAVYSDEAVERLAEMNTRAVDFRIFWDNAYAVHHLVDTPVPLKNILEACKQAGNPERVFIFASTSKISFASAGLAIMAGSQTNMEWVKNQMAFQTIGPDKMNQLRHVLFFKNAAGIEAHMKKHSAILKPKFDAVQNILNDELADKKI</sequence>
<organism evidence="1">
    <name type="scientific">marine sediment metagenome</name>
    <dbReference type="NCBI Taxonomy" id="412755"/>
    <lineage>
        <taxon>unclassified sequences</taxon>
        <taxon>metagenomes</taxon>
        <taxon>ecological metagenomes</taxon>
    </lineage>
</organism>
<dbReference type="EMBL" id="BARS01044667">
    <property type="protein sequence ID" value="GAG38653.1"/>
    <property type="molecule type" value="Genomic_DNA"/>
</dbReference>
<proteinExistence type="predicted"/>
<reference evidence="1" key="1">
    <citation type="journal article" date="2014" name="Front. Microbiol.">
        <title>High frequency of phylogenetically diverse reductive dehalogenase-homologous genes in deep subseafloor sedimentary metagenomes.</title>
        <authorList>
            <person name="Kawai M."/>
            <person name="Futagami T."/>
            <person name="Toyoda A."/>
            <person name="Takaki Y."/>
            <person name="Nishi S."/>
            <person name="Hori S."/>
            <person name="Arai W."/>
            <person name="Tsubouchi T."/>
            <person name="Morono Y."/>
            <person name="Uchiyama I."/>
            <person name="Ito T."/>
            <person name="Fujiyama A."/>
            <person name="Inagaki F."/>
            <person name="Takami H."/>
        </authorList>
    </citation>
    <scope>NUCLEOTIDE SEQUENCE</scope>
    <source>
        <strain evidence="1">Expedition CK06-06</strain>
    </source>
</reference>
<dbReference type="Gene3D" id="3.40.640.10">
    <property type="entry name" value="Type I PLP-dependent aspartate aminotransferase-like (Major domain)"/>
    <property type="match status" value="1"/>
</dbReference>
<dbReference type="InterPro" id="IPR024551">
    <property type="entry name" value="AspAT_Ic"/>
</dbReference>
<gene>
    <name evidence="1" type="ORF">S01H1_67441</name>
</gene>
<dbReference type="PANTHER" id="PTHR43799">
    <property type="entry name" value="AMINOTRANSFERASE, PUTATIVE-RELATED"/>
    <property type="match status" value="1"/>
</dbReference>
<feature type="non-terminal residue" evidence="1">
    <location>
        <position position="1"/>
    </location>
</feature>
<name>X0XPT8_9ZZZZ</name>
<evidence type="ECO:0000313" key="1">
    <source>
        <dbReference type="EMBL" id="GAG38653.1"/>
    </source>
</evidence>
<dbReference type="Pfam" id="PF12897">
    <property type="entry name" value="Asp_aminotransf"/>
    <property type="match status" value="1"/>
</dbReference>
<dbReference type="InterPro" id="IPR015424">
    <property type="entry name" value="PyrdxlP-dep_Trfase"/>
</dbReference>
<evidence type="ECO:0008006" key="2">
    <source>
        <dbReference type="Google" id="ProtNLM"/>
    </source>
</evidence>
<feature type="non-terminal residue" evidence="1">
    <location>
        <position position="249"/>
    </location>
</feature>